<comment type="caution">
    <text evidence="1">The sequence shown here is derived from an EMBL/GenBank/DDBJ whole genome shotgun (WGS) entry which is preliminary data.</text>
</comment>
<name>A0AAW0AQK1_9AGAR</name>
<protein>
    <submittedName>
        <fullName evidence="1">Uncharacterized protein</fullName>
    </submittedName>
</protein>
<reference evidence="1 2" key="1">
    <citation type="journal article" date="2024" name="J Genomics">
        <title>Draft genome sequencing and assembly of Favolaschia claudopus CIRM-BRFM 2984 isolated from oak limbs.</title>
        <authorList>
            <person name="Navarro D."/>
            <person name="Drula E."/>
            <person name="Chaduli D."/>
            <person name="Cazenave R."/>
            <person name="Ahrendt S."/>
            <person name="Wang J."/>
            <person name="Lipzen A."/>
            <person name="Daum C."/>
            <person name="Barry K."/>
            <person name="Grigoriev I.V."/>
            <person name="Favel A."/>
            <person name="Rosso M.N."/>
            <person name="Martin F."/>
        </authorList>
    </citation>
    <scope>NUCLEOTIDE SEQUENCE [LARGE SCALE GENOMIC DNA]</scope>
    <source>
        <strain evidence="1 2">CIRM-BRFM 2984</strain>
    </source>
</reference>
<evidence type="ECO:0000313" key="2">
    <source>
        <dbReference type="Proteomes" id="UP001362999"/>
    </source>
</evidence>
<sequence length="194" mass="21423">MGVNKPFTIMQSAAAEPLLIAIAIHKDFECGEGHILFFQGDATKDNTGRGIVRRDGGVNIQGHGSIQLWKAGAATERHWKDAWVTSSMLVLYPVLARGSALLGPGSASTPLQRRIDLTGVHCSLPLYVTDTAPADRWNYDILAVEEEAELRRIVQVVITDEKGWGCEDPGTWLNTLVEGRRRFESLRITLSSRR</sequence>
<evidence type="ECO:0000313" key="1">
    <source>
        <dbReference type="EMBL" id="KAK7015644.1"/>
    </source>
</evidence>
<proteinExistence type="predicted"/>
<accession>A0AAW0AQK1</accession>
<keyword evidence="2" id="KW-1185">Reference proteome</keyword>
<gene>
    <name evidence="1" type="ORF">R3P38DRAFT_2786587</name>
</gene>
<dbReference type="EMBL" id="JAWWNJ010000053">
    <property type="protein sequence ID" value="KAK7015644.1"/>
    <property type="molecule type" value="Genomic_DNA"/>
</dbReference>
<organism evidence="1 2">
    <name type="scientific">Favolaschia claudopus</name>
    <dbReference type="NCBI Taxonomy" id="2862362"/>
    <lineage>
        <taxon>Eukaryota</taxon>
        <taxon>Fungi</taxon>
        <taxon>Dikarya</taxon>
        <taxon>Basidiomycota</taxon>
        <taxon>Agaricomycotina</taxon>
        <taxon>Agaricomycetes</taxon>
        <taxon>Agaricomycetidae</taxon>
        <taxon>Agaricales</taxon>
        <taxon>Marasmiineae</taxon>
        <taxon>Mycenaceae</taxon>
        <taxon>Favolaschia</taxon>
    </lineage>
</organism>
<dbReference type="Proteomes" id="UP001362999">
    <property type="component" value="Unassembled WGS sequence"/>
</dbReference>
<dbReference type="AlphaFoldDB" id="A0AAW0AQK1"/>